<dbReference type="InterPro" id="IPR019587">
    <property type="entry name" value="Polyketide_cyclase/dehydratase"/>
</dbReference>
<gene>
    <name evidence="1" type="ORF">EV655_109144</name>
</gene>
<evidence type="ECO:0000313" key="1">
    <source>
        <dbReference type="EMBL" id="TCO70597.1"/>
    </source>
</evidence>
<evidence type="ECO:0000313" key="2">
    <source>
        <dbReference type="Proteomes" id="UP000295142"/>
    </source>
</evidence>
<name>A0A4R2KEH0_9RHOB</name>
<dbReference type="EMBL" id="SLWW01000009">
    <property type="protein sequence ID" value="TCO70597.1"/>
    <property type="molecule type" value="Genomic_DNA"/>
</dbReference>
<accession>A0A4R2KEH0</accession>
<reference evidence="1 2" key="1">
    <citation type="submission" date="2019-03" db="EMBL/GenBank/DDBJ databases">
        <title>Genomic Encyclopedia of Type Strains, Phase IV (KMG-IV): sequencing the most valuable type-strain genomes for metagenomic binning, comparative biology and taxonomic classification.</title>
        <authorList>
            <person name="Goeker M."/>
        </authorList>
    </citation>
    <scope>NUCLEOTIDE SEQUENCE [LARGE SCALE GENOMIC DNA]</scope>
    <source>
        <strain evidence="1 2">DSM 4868</strain>
    </source>
</reference>
<dbReference type="AlphaFoldDB" id="A0A4R2KEH0"/>
<protein>
    <submittedName>
        <fullName evidence="1">Polyketide cyclase/dehydrase/lipid transport protein</fullName>
    </submittedName>
</protein>
<dbReference type="InterPro" id="IPR023393">
    <property type="entry name" value="START-like_dom_sf"/>
</dbReference>
<dbReference type="Proteomes" id="UP000295142">
    <property type="component" value="Unassembled WGS sequence"/>
</dbReference>
<keyword evidence="2" id="KW-1185">Reference proteome</keyword>
<organism evidence="1 2">
    <name type="scientific">Rhodovulum euryhalinum</name>
    <dbReference type="NCBI Taxonomy" id="35805"/>
    <lineage>
        <taxon>Bacteria</taxon>
        <taxon>Pseudomonadati</taxon>
        <taxon>Pseudomonadota</taxon>
        <taxon>Alphaproteobacteria</taxon>
        <taxon>Rhodobacterales</taxon>
        <taxon>Paracoccaceae</taxon>
        <taxon>Rhodovulum</taxon>
    </lineage>
</organism>
<dbReference type="Gene3D" id="3.30.530.20">
    <property type="match status" value="1"/>
</dbReference>
<proteinExistence type="predicted"/>
<dbReference type="Pfam" id="PF10604">
    <property type="entry name" value="Polyketide_cyc2"/>
    <property type="match status" value="1"/>
</dbReference>
<dbReference type="SUPFAM" id="SSF55961">
    <property type="entry name" value="Bet v1-like"/>
    <property type="match status" value="1"/>
</dbReference>
<dbReference type="RefSeq" id="WP_165905339.1">
    <property type="nucleotide sequence ID" value="NZ_SLWW01000009.1"/>
</dbReference>
<sequence>MDHPTLDIPAPVRTAVRETILASRERIWHTLIDFERWPAWNAAFRRVELDGPLANGARVIWTSMHGLSFRTVIDDLVPCARIGWSGRSGTVRAGYVLTLDPRGGATLATLEASIESGLAQLIPDFTERALKAGLRRGLAALRRETERKPA</sequence>
<comment type="caution">
    <text evidence="1">The sequence shown here is derived from an EMBL/GenBank/DDBJ whole genome shotgun (WGS) entry which is preliminary data.</text>
</comment>